<evidence type="ECO:0000313" key="2">
    <source>
        <dbReference type="Proteomes" id="UP001371218"/>
    </source>
</evidence>
<accession>A0ABU9BP27</accession>
<dbReference type="Proteomes" id="UP001371218">
    <property type="component" value="Unassembled WGS sequence"/>
</dbReference>
<protein>
    <recommendedName>
        <fullName evidence="3">Glycosyltransferase family 1 protein</fullName>
    </recommendedName>
</protein>
<dbReference type="Gene3D" id="3.40.50.2000">
    <property type="entry name" value="Glycogen Phosphorylase B"/>
    <property type="match status" value="1"/>
</dbReference>
<evidence type="ECO:0000313" key="1">
    <source>
        <dbReference type="EMBL" id="MEK8030632.1"/>
    </source>
</evidence>
<evidence type="ECO:0008006" key="3">
    <source>
        <dbReference type="Google" id="ProtNLM"/>
    </source>
</evidence>
<gene>
    <name evidence="1" type="ORF">AACH06_07315</name>
</gene>
<dbReference type="SUPFAM" id="SSF53756">
    <property type="entry name" value="UDP-Glycosyltransferase/glycogen phosphorylase"/>
    <property type="match status" value="1"/>
</dbReference>
<dbReference type="RefSeq" id="WP_341424992.1">
    <property type="nucleotide sequence ID" value="NZ_JBBUTG010000003.1"/>
</dbReference>
<keyword evidence="2" id="KW-1185">Reference proteome</keyword>
<name>A0ABU9BP27_9BURK</name>
<dbReference type="EMBL" id="JBBUTG010000003">
    <property type="protein sequence ID" value="MEK8030632.1"/>
    <property type="molecule type" value="Genomic_DNA"/>
</dbReference>
<proteinExistence type="predicted"/>
<sequence length="331" mass="37266">MWKRLLGGKLSPPMDVGQLADAGQAKRLLMLEEGATPSGDYILGPWLASLGPPVVRLDARQPPHTGQIEPGDFIVVQRYLHAPWRHAIERQRRELGGLAWFLDDDLLDPAALAELAEPYARKIRQFATSQRPWFEQMAAQWWVATEALASKYAQMRPTVLPLSPPRALIDPCRAVRVVYHGTASHQREIEWLHGVMAEVQRRSDVTHFELFGELPVNRRFRDLPRVAVLHPMRWESYLAYTASRTADIGLAPLLPSVFNAGRGPVKFIDYTRQGALGLYSRTPPYEGFVRDRVDGVLLAQDANAWVEAILHWANDADGRARCVDAARARFG</sequence>
<reference evidence="1 2" key="1">
    <citation type="submission" date="2024-04" db="EMBL/GenBank/DDBJ databases">
        <title>Novel species of the genus Ideonella isolated from streams.</title>
        <authorList>
            <person name="Lu H."/>
        </authorList>
    </citation>
    <scope>NUCLEOTIDE SEQUENCE [LARGE SCALE GENOMIC DNA]</scope>
    <source>
        <strain evidence="1 2">DXS29W</strain>
    </source>
</reference>
<organism evidence="1 2">
    <name type="scientific">Ideonella lacteola</name>
    <dbReference type="NCBI Taxonomy" id="2984193"/>
    <lineage>
        <taxon>Bacteria</taxon>
        <taxon>Pseudomonadati</taxon>
        <taxon>Pseudomonadota</taxon>
        <taxon>Betaproteobacteria</taxon>
        <taxon>Burkholderiales</taxon>
        <taxon>Sphaerotilaceae</taxon>
        <taxon>Ideonella</taxon>
    </lineage>
</organism>
<comment type="caution">
    <text evidence="1">The sequence shown here is derived from an EMBL/GenBank/DDBJ whole genome shotgun (WGS) entry which is preliminary data.</text>
</comment>